<dbReference type="Proteomes" id="UP000019380">
    <property type="component" value="Unassembled WGS sequence"/>
</dbReference>
<comment type="caution">
    <text evidence="1">The sequence shown here is derived from an EMBL/GenBank/DDBJ whole genome shotgun (WGS) entry which is preliminary data.</text>
</comment>
<sequence>MLPFFFFLRDLFNHTYRIERMYSKENPKYFHFPVSGFLFWSVNNIISTF</sequence>
<dbReference type="EMBL" id="CBXG010000056">
    <property type="protein sequence ID" value="CDM07681.1"/>
    <property type="molecule type" value="Genomic_DNA"/>
</dbReference>
<dbReference type="AlphaFoldDB" id="W6PC44"/>
<name>W6PC44_9BACE</name>
<evidence type="ECO:0000313" key="2">
    <source>
        <dbReference type="Proteomes" id="UP000019380"/>
    </source>
</evidence>
<proteinExistence type="predicted"/>
<organism evidence="1 2">
    <name type="scientific">Bacteroides xylanisolvens SD CC 1b</name>
    <dbReference type="NCBI Taxonomy" id="702447"/>
    <lineage>
        <taxon>Bacteria</taxon>
        <taxon>Pseudomonadati</taxon>
        <taxon>Bacteroidota</taxon>
        <taxon>Bacteroidia</taxon>
        <taxon>Bacteroidales</taxon>
        <taxon>Bacteroidaceae</taxon>
        <taxon>Bacteroides</taxon>
    </lineage>
</organism>
<reference evidence="1 2" key="1">
    <citation type="submission" date="2013-12" db="EMBL/GenBank/DDBJ databases">
        <title>Improved hybrid genome assemblies of Bacteroides xylanisolvens SD CC 1b and Bacteroides xylanisolvens SD CC 2a using Illumina and 454 Sequencing.</title>
        <authorList>
            <person name="Ramaraj T."/>
            <person name="Sundararajan A."/>
            <person name="Mudge J."/>
            <person name="Schilkey F.D."/>
            <person name="Delvecchio V."/>
            <person name="Donlon M."/>
            <person name="Ziemer C."/>
        </authorList>
    </citation>
    <scope>NUCLEOTIDE SEQUENCE [LARGE SCALE GENOMIC DNA]</scope>
</reference>
<accession>W6PC44</accession>
<evidence type="ECO:0000313" key="1">
    <source>
        <dbReference type="EMBL" id="CDM07681.1"/>
    </source>
</evidence>
<protein>
    <submittedName>
        <fullName evidence="1">Uncharacterized protein</fullName>
    </submittedName>
</protein>
<gene>
    <name evidence="1" type="ORF">BN890_53090</name>
</gene>